<evidence type="ECO:0000313" key="3">
    <source>
        <dbReference type="Proteomes" id="UP000253868"/>
    </source>
</evidence>
<name>A0A345HPX2_9ACTN</name>
<evidence type="ECO:0000256" key="1">
    <source>
        <dbReference type="SAM" id="MobiDB-lite"/>
    </source>
</evidence>
<dbReference type="EMBL" id="CP031194">
    <property type="protein sequence ID" value="AXG78746.1"/>
    <property type="molecule type" value="Genomic_DNA"/>
</dbReference>
<dbReference type="Proteomes" id="UP000253868">
    <property type="component" value="Chromosome"/>
</dbReference>
<dbReference type="RefSeq" id="WP_114660084.1">
    <property type="nucleotide sequence ID" value="NZ_CP031194.1"/>
</dbReference>
<gene>
    <name evidence="2" type="ORF">DVK44_14670</name>
</gene>
<dbReference type="KEGG" id="spad:DVK44_14670"/>
<reference evidence="3" key="1">
    <citation type="submission" date="2018-07" db="EMBL/GenBank/DDBJ databases">
        <authorList>
            <person name="Zhao J."/>
        </authorList>
    </citation>
    <scope>NUCLEOTIDE SEQUENCE [LARGE SCALE GENOMIC DNA]</scope>
    <source>
        <strain evidence="3">GSSD-12</strain>
    </source>
</reference>
<dbReference type="AlphaFoldDB" id="A0A345HPX2"/>
<dbReference type="OrthoDB" id="4350490at2"/>
<accession>A0A345HPX2</accession>
<evidence type="ECO:0000313" key="2">
    <source>
        <dbReference type="EMBL" id="AXG78746.1"/>
    </source>
</evidence>
<keyword evidence="3" id="KW-1185">Reference proteome</keyword>
<protein>
    <submittedName>
        <fullName evidence="2">Uncharacterized protein</fullName>
    </submittedName>
</protein>
<organism evidence="2 3">
    <name type="scientific">Streptomyces paludis</name>
    <dbReference type="NCBI Taxonomy" id="2282738"/>
    <lineage>
        <taxon>Bacteria</taxon>
        <taxon>Bacillati</taxon>
        <taxon>Actinomycetota</taxon>
        <taxon>Actinomycetes</taxon>
        <taxon>Kitasatosporales</taxon>
        <taxon>Streptomycetaceae</taxon>
        <taxon>Streptomyces</taxon>
    </lineage>
</organism>
<sequence length="137" mass="14707">MRPPRFQDFVLDLVKNTPGVTRVQSLSEAGDTTHPFGLAIAAAGDEVRWQIIGQLATGEKHDGPDTPVNSEPVPALPAEAGEPDPSDHEGWLYAVLVRAGSSEIAGIARWSTRDDAGKARGLTLDFHNGARAFVRRI</sequence>
<feature type="region of interest" description="Disordered" evidence="1">
    <location>
        <begin position="55"/>
        <end position="87"/>
    </location>
</feature>
<proteinExistence type="predicted"/>